<evidence type="ECO:0000256" key="2">
    <source>
        <dbReference type="ARBA" id="ARBA00006143"/>
    </source>
</evidence>
<dbReference type="InterPro" id="IPR003834">
    <property type="entry name" value="Cyt_c_assmbl_TM_dom"/>
</dbReference>
<feature type="transmembrane region" description="Helical" evidence="6">
    <location>
        <begin position="12"/>
        <end position="45"/>
    </location>
</feature>
<feature type="transmembrane region" description="Helical" evidence="6">
    <location>
        <begin position="57"/>
        <end position="80"/>
    </location>
</feature>
<feature type="transmembrane region" description="Helical" evidence="6">
    <location>
        <begin position="211"/>
        <end position="233"/>
    </location>
</feature>
<evidence type="ECO:0000259" key="7">
    <source>
        <dbReference type="Pfam" id="PF02683"/>
    </source>
</evidence>
<dbReference type="Proteomes" id="UP000823632">
    <property type="component" value="Unassembled WGS sequence"/>
</dbReference>
<evidence type="ECO:0000256" key="1">
    <source>
        <dbReference type="ARBA" id="ARBA00004141"/>
    </source>
</evidence>
<evidence type="ECO:0000256" key="6">
    <source>
        <dbReference type="SAM" id="Phobius"/>
    </source>
</evidence>
<proteinExistence type="inferred from homology"/>
<name>A0A9D9DQ61_9BACT</name>
<reference evidence="8" key="1">
    <citation type="submission" date="2020-10" db="EMBL/GenBank/DDBJ databases">
        <authorList>
            <person name="Gilroy R."/>
        </authorList>
    </citation>
    <scope>NUCLEOTIDE SEQUENCE</scope>
    <source>
        <strain evidence="8">10192</strain>
    </source>
</reference>
<dbReference type="PANTHER" id="PTHR31272">
    <property type="entry name" value="CYTOCHROME C-TYPE BIOGENESIS PROTEIN HI_1454-RELATED"/>
    <property type="match status" value="1"/>
</dbReference>
<dbReference type="InterPro" id="IPR051790">
    <property type="entry name" value="Cytochrome_c-biogenesis_DsbD"/>
</dbReference>
<dbReference type="Pfam" id="PF02683">
    <property type="entry name" value="DsbD_TM"/>
    <property type="match status" value="1"/>
</dbReference>
<evidence type="ECO:0000313" key="8">
    <source>
        <dbReference type="EMBL" id="MBO8430738.1"/>
    </source>
</evidence>
<evidence type="ECO:0000256" key="4">
    <source>
        <dbReference type="ARBA" id="ARBA00022989"/>
    </source>
</evidence>
<dbReference type="AlphaFoldDB" id="A0A9D9DQ61"/>
<reference evidence="8" key="2">
    <citation type="journal article" date="2021" name="PeerJ">
        <title>Extensive microbial diversity within the chicken gut microbiome revealed by metagenomics and culture.</title>
        <authorList>
            <person name="Gilroy R."/>
            <person name="Ravi A."/>
            <person name="Getino M."/>
            <person name="Pursley I."/>
            <person name="Horton D.L."/>
            <person name="Alikhan N.F."/>
            <person name="Baker D."/>
            <person name="Gharbi K."/>
            <person name="Hall N."/>
            <person name="Watson M."/>
            <person name="Adriaenssens E.M."/>
            <person name="Foster-Nyarko E."/>
            <person name="Jarju S."/>
            <person name="Secka A."/>
            <person name="Antonio M."/>
            <person name="Oren A."/>
            <person name="Chaudhuri R.R."/>
            <person name="La Ragione R."/>
            <person name="Hildebrand F."/>
            <person name="Pallen M.J."/>
        </authorList>
    </citation>
    <scope>NUCLEOTIDE SEQUENCE</scope>
    <source>
        <strain evidence="8">10192</strain>
    </source>
</reference>
<dbReference type="EMBL" id="JADIND010000105">
    <property type="protein sequence ID" value="MBO8430738.1"/>
    <property type="molecule type" value="Genomic_DNA"/>
</dbReference>
<feature type="transmembrane region" description="Helical" evidence="6">
    <location>
        <begin position="132"/>
        <end position="158"/>
    </location>
</feature>
<comment type="caution">
    <text evidence="8">The sequence shown here is derived from an EMBL/GenBank/DDBJ whole genome shotgun (WGS) entry which is preliminary data.</text>
</comment>
<keyword evidence="3 6" id="KW-0812">Transmembrane</keyword>
<accession>A0A9D9DQ61</accession>
<dbReference type="PANTHER" id="PTHR31272:SF6">
    <property type="entry name" value="CYTOCHROME C-TYPE BIOGENESIS CCDA-LIKE CHLOROPLASTIC PROTEIN"/>
    <property type="match status" value="1"/>
</dbReference>
<keyword evidence="4 6" id="KW-1133">Transmembrane helix</keyword>
<dbReference type="GO" id="GO:0017004">
    <property type="term" value="P:cytochrome complex assembly"/>
    <property type="evidence" value="ECO:0007669"/>
    <property type="project" value="InterPro"/>
</dbReference>
<dbReference type="GO" id="GO:0016020">
    <property type="term" value="C:membrane"/>
    <property type="evidence" value="ECO:0007669"/>
    <property type="project" value="UniProtKB-SubCell"/>
</dbReference>
<comment type="subcellular location">
    <subcellularLocation>
        <location evidence="1">Membrane</location>
        <topology evidence="1">Multi-pass membrane protein</topology>
    </subcellularLocation>
</comment>
<feature type="domain" description="Cytochrome C biogenesis protein transmembrane" evidence="7">
    <location>
        <begin position="17"/>
        <end position="226"/>
    </location>
</feature>
<feature type="transmembrane region" description="Helical" evidence="6">
    <location>
        <begin position="170"/>
        <end position="191"/>
    </location>
</feature>
<evidence type="ECO:0000256" key="3">
    <source>
        <dbReference type="ARBA" id="ARBA00022692"/>
    </source>
</evidence>
<evidence type="ECO:0000256" key="5">
    <source>
        <dbReference type="ARBA" id="ARBA00023136"/>
    </source>
</evidence>
<evidence type="ECO:0000313" key="9">
    <source>
        <dbReference type="Proteomes" id="UP000823632"/>
    </source>
</evidence>
<organism evidence="8 9">
    <name type="scientific">Candidatus Scatousia excrementipullorum</name>
    <dbReference type="NCBI Taxonomy" id="2840936"/>
    <lineage>
        <taxon>Bacteria</taxon>
        <taxon>Candidatus Scatousia</taxon>
    </lineage>
</organism>
<sequence length="234" mass="25026">MENYVDLFTGNTSVMLLFAISFLGGLIASVSPCSLAMLPIIVGYVGGYSDEKPLKTFFQLVFFIMGTAIVFSIIGIICAVTGKVFVSVGGAYFSLIIASIIMIMGLKLVGFLDFEIPLLVKEMPKNNGTSTVLYPILLGGVFALAGTPCSTPILAAIMAFASLSASLTQAVIMLFLFSLGQGIILVLAGVLTSKLKTWKNFYKLSDALLKISGVLLILTSIYIFYKIFAPLIVK</sequence>
<comment type="similarity">
    <text evidence="2">Belongs to the DsbD family.</text>
</comment>
<feature type="transmembrane region" description="Helical" evidence="6">
    <location>
        <begin position="92"/>
        <end position="112"/>
    </location>
</feature>
<gene>
    <name evidence="8" type="ORF">IAC76_05060</name>
</gene>
<keyword evidence="5 6" id="KW-0472">Membrane</keyword>
<protein>
    <submittedName>
        <fullName evidence="8">Cytochrome c biogenesis protein CcdA</fullName>
    </submittedName>
</protein>